<name>A0A8S3YHY6_9EUPU</name>
<keyword evidence="2" id="KW-1185">Reference proteome</keyword>
<dbReference type="EMBL" id="CAJHNH020000307">
    <property type="protein sequence ID" value="CAG5116823.1"/>
    <property type="molecule type" value="Genomic_DNA"/>
</dbReference>
<feature type="non-terminal residue" evidence="1">
    <location>
        <position position="1"/>
    </location>
</feature>
<proteinExistence type="predicted"/>
<dbReference type="AlphaFoldDB" id="A0A8S3YHY6"/>
<organism evidence="1 2">
    <name type="scientific">Candidula unifasciata</name>
    <dbReference type="NCBI Taxonomy" id="100452"/>
    <lineage>
        <taxon>Eukaryota</taxon>
        <taxon>Metazoa</taxon>
        <taxon>Spiralia</taxon>
        <taxon>Lophotrochozoa</taxon>
        <taxon>Mollusca</taxon>
        <taxon>Gastropoda</taxon>
        <taxon>Heterobranchia</taxon>
        <taxon>Euthyneura</taxon>
        <taxon>Panpulmonata</taxon>
        <taxon>Eupulmonata</taxon>
        <taxon>Stylommatophora</taxon>
        <taxon>Helicina</taxon>
        <taxon>Helicoidea</taxon>
        <taxon>Geomitridae</taxon>
        <taxon>Candidula</taxon>
    </lineage>
</organism>
<evidence type="ECO:0000313" key="2">
    <source>
        <dbReference type="Proteomes" id="UP000678393"/>
    </source>
</evidence>
<reference evidence="1" key="1">
    <citation type="submission" date="2021-04" db="EMBL/GenBank/DDBJ databases">
        <authorList>
            <consortium name="Molecular Ecology Group"/>
        </authorList>
    </citation>
    <scope>NUCLEOTIDE SEQUENCE</scope>
</reference>
<protein>
    <submittedName>
        <fullName evidence="1">Uncharacterized protein</fullName>
    </submittedName>
</protein>
<sequence>FQESNQNTVLQVHSPEDSFIELMAMGKIIMLNSKGHMEAASMEGVIAEMIR</sequence>
<evidence type="ECO:0000313" key="1">
    <source>
        <dbReference type="EMBL" id="CAG5116823.1"/>
    </source>
</evidence>
<dbReference type="Proteomes" id="UP000678393">
    <property type="component" value="Unassembled WGS sequence"/>
</dbReference>
<accession>A0A8S3YHY6</accession>
<feature type="non-terminal residue" evidence="1">
    <location>
        <position position="51"/>
    </location>
</feature>
<gene>
    <name evidence="1" type="ORF">CUNI_LOCUS2381</name>
</gene>
<comment type="caution">
    <text evidence="1">The sequence shown here is derived from an EMBL/GenBank/DDBJ whole genome shotgun (WGS) entry which is preliminary data.</text>
</comment>